<dbReference type="PANTHER" id="PTHR46889:SF4">
    <property type="entry name" value="TRANSPOSASE INSO FOR INSERTION SEQUENCE ELEMENT IS911B-RELATED"/>
    <property type="match status" value="1"/>
</dbReference>
<dbReference type="Pfam" id="PF13333">
    <property type="entry name" value="rve_2"/>
    <property type="match status" value="1"/>
</dbReference>
<dbReference type="Proteomes" id="UP000199777">
    <property type="component" value="Unassembled WGS sequence"/>
</dbReference>
<dbReference type="InterPro" id="IPR012337">
    <property type="entry name" value="RNaseH-like_sf"/>
</dbReference>
<evidence type="ECO:0000259" key="1">
    <source>
        <dbReference type="PROSITE" id="PS50994"/>
    </source>
</evidence>
<dbReference type="PROSITE" id="PS50994">
    <property type="entry name" value="INTEGRASE"/>
    <property type="match status" value="1"/>
</dbReference>
<evidence type="ECO:0000313" key="2">
    <source>
        <dbReference type="EMBL" id="SIS82949.1"/>
    </source>
</evidence>
<comment type="caution">
    <text evidence="2">The sequence shown here is derived from an EMBL/GenBank/DDBJ whole genome shotgun (WGS) entry which is preliminary data.</text>
</comment>
<dbReference type="SUPFAM" id="SSF53098">
    <property type="entry name" value="Ribonuclease H-like"/>
    <property type="match status" value="1"/>
</dbReference>
<dbReference type="InterPro" id="IPR001584">
    <property type="entry name" value="Integrase_cat-core"/>
</dbReference>
<feature type="domain" description="Integrase catalytic" evidence="1">
    <location>
        <begin position="1"/>
        <end position="101"/>
    </location>
</feature>
<sequence>MRDIQLFHTDRGNEFKNQLIEELLETFDIGCFLSEKGRPYDNAVAEATYKVLKTEFIYGETFEKLKELELALFNYVHWYNNIRFHGTIDYLTPAAYRRKHLNEMV</sequence>
<dbReference type="InterPro" id="IPR050900">
    <property type="entry name" value="Transposase_IS3/IS150/IS904"/>
</dbReference>
<protein>
    <submittedName>
        <fullName evidence="2">Integrase core domain-containing protein</fullName>
    </submittedName>
</protein>
<reference evidence="2 3" key="1">
    <citation type="submission" date="2017-01" db="EMBL/GenBank/DDBJ databases">
        <authorList>
            <person name="Varghese N."/>
            <person name="Submissions S."/>
        </authorList>
    </citation>
    <scope>NUCLEOTIDE SEQUENCE [LARGE SCALE GENOMIC DNA]</scope>
    <source>
        <strain evidence="2 3">DSM 22782</strain>
    </source>
</reference>
<name>A0ABY1KVC4_9BACI</name>
<dbReference type="Gene3D" id="3.30.420.10">
    <property type="entry name" value="Ribonuclease H-like superfamily/Ribonuclease H"/>
    <property type="match status" value="1"/>
</dbReference>
<proteinExistence type="predicted"/>
<evidence type="ECO:0000313" key="3">
    <source>
        <dbReference type="Proteomes" id="UP000199777"/>
    </source>
</evidence>
<organism evidence="2 3">
    <name type="scientific">Salimicrobium salexigens</name>
    <dbReference type="NCBI Taxonomy" id="908941"/>
    <lineage>
        <taxon>Bacteria</taxon>
        <taxon>Bacillati</taxon>
        <taxon>Bacillota</taxon>
        <taxon>Bacilli</taxon>
        <taxon>Bacillales</taxon>
        <taxon>Bacillaceae</taxon>
        <taxon>Salimicrobium</taxon>
    </lineage>
</organism>
<dbReference type="RefSeq" id="WP_143541870.1">
    <property type="nucleotide sequence ID" value="NZ_FTOK01000006.1"/>
</dbReference>
<keyword evidence="3" id="KW-1185">Reference proteome</keyword>
<dbReference type="InterPro" id="IPR036397">
    <property type="entry name" value="RNaseH_sf"/>
</dbReference>
<dbReference type="PANTHER" id="PTHR46889">
    <property type="entry name" value="TRANSPOSASE INSF FOR INSERTION SEQUENCE IS3B-RELATED"/>
    <property type="match status" value="1"/>
</dbReference>
<accession>A0ABY1KVC4</accession>
<gene>
    <name evidence="2" type="ORF">SAMN05421758_106222</name>
</gene>
<dbReference type="EMBL" id="FTOK01000006">
    <property type="protein sequence ID" value="SIS82949.1"/>
    <property type="molecule type" value="Genomic_DNA"/>
</dbReference>